<dbReference type="InterPro" id="IPR001647">
    <property type="entry name" value="HTH_TetR"/>
</dbReference>
<comment type="caution">
    <text evidence="4">The sequence shown here is derived from an EMBL/GenBank/DDBJ whole genome shotgun (WGS) entry which is preliminary data.</text>
</comment>
<gene>
    <name evidence="4" type="ORF">FSS13T_10730</name>
</gene>
<dbReference type="PROSITE" id="PS50977">
    <property type="entry name" value="HTH_TETR_2"/>
    <property type="match status" value="1"/>
</dbReference>
<keyword evidence="1 2" id="KW-0238">DNA-binding</keyword>
<dbReference type="SUPFAM" id="SSF46689">
    <property type="entry name" value="Homeodomain-like"/>
    <property type="match status" value="1"/>
</dbReference>
<reference evidence="4 5" key="1">
    <citation type="submission" date="2013-08" db="EMBL/GenBank/DDBJ databases">
        <title>Flavobacterium saliperosum type strain genome sequencing.</title>
        <authorList>
            <person name="Lee K."/>
            <person name="Yi H."/>
            <person name="Park S."/>
            <person name="Chun J."/>
        </authorList>
    </citation>
    <scope>NUCLEOTIDE SEQUENCE [LARGE SCALE GENOMIC DNA]</scope>
    <source>
        <strain evidence="4 5">S13</strain>
    </source>
</reference>
<evidence type="ECO:0000313" key="4">
    <source>
        <dbReference type="EMBL" id="ESU26902.1"/>
    </source>
</evidence>
<evidence type="ECO:0000313" key="5">
    <source>
        <dbReference type="Proteomes" id="UP000018234"/>
    </source>
</evidence>
<dbReference type="Gene3D" id="1.10.357.10">
    <property type="entry name" value="Tetracycline Repressor, domain 2"/>
    <property type="match status" value="1"/>
</dbReference>
<dbReference type="InterPro" id="IPR009057">
    <property type="entry name" value="Homeodomain-like_sf"/>
</dbReference>
<sequence>MFLSLGFKSVTMDDIANELGISKKTIYQHYATKDDLVQATTLFLFENISSGIDEICAIGKNPIEELFEIKEYVLHNLKNEDSSPFYQLQKFYPKIYATLKCKQFDKLDSCVIQNLKRGIALELYRKEIDLEFIGRIYYSGINSLKDIEIFPENMFKMRNLQENFLEYHLRGIITEKGLSVLQQFITKHNQ</sequence>
<dbReference type="EMBL" id="AVFO01000015">
    <property type="protein sequence ID" value="ESU26902.1"/>
    <property type="molecule type" value="Genomic_DNA"/>
</dbReference>
<proteinExistence type="predicted"/>
<accession>A0ABP3A086</accession>
<evidence type="ECO:0000256" key="1">
    <source>
        <dbReference type="ARBA" id="ARBA00023125"/>
    </source>
</evidence>
<feature type="domain" description="HTH tetR-type" evidence="3">
    <location>
        <begin position="1"/>
        <end position="48"/>
    </location>
</feature>
<evidence type="ECO:0000256" key="2">
    <source>
        <dbReference type="PROSITE-ProRule" id="PRU00335"/>
    </source>
</evidence>
<dbReference type="Pfam" id="PF00440">
    <property type="entry name" value="TetR_N"/>
    <property type="match status" value="1"/>
</dbReference>
<feature type="DNA-binding region" description="H-T-H motif" evidence="2">
    <location>
        <begin position="11"/>
        <end position="30"/>
    </location>
</feature>
<evidence type="ECO:0000259" key="3">
    <source>
        <dbReference type="PROSITE" id="PS50977"/>
    </source>
</evidence>
<organism evidence="4 5">
    <name type="scientific">Flavobacterium saliperosum S13</name>
    <dbReference type="NCBI Taxonomy" id="1341155"/>
    <lineage>
        <taxon>Bacteria</taxon>
        <taxon>Pseudomonadati</taxon>
        <taxon>Bacteroidota</taxon>
        <taxon>Flavobacteriia</taxon>
        <taxon>Flavobacteriales</taxon>
        <taxon>Flavobacteriaceae</taxon>
        <taxon>Flavobacterium</taxon>
    </lineage>
</organism>
<name>A0ABP3A086_9FLAO</name>
<protein>
    <submittedName>
        <fullName evidence="4">Transcriptional regulator, tetR family protein</fullName>
    </submittedName>
</protein>
<dbReference type="Proteomes" id="UP000018234">
    <property type="component" value="Unassembled WGS sequence"/>
</dbReference>
<keyword evidence="5" id="KW-1185">Reference proteome</keyword>